<dbReference type="InterPro" id="IPR027417">
    <property type="entry name" value="P-loop_NTPase"/>
</dbReference>
<feature type="transmembrane region" description="Helical" evidence="9">
    <location>
        <begin position="177"/>
        <end position="194"/>
    </location>
</feature>
<dbReference type="GO" id="GO:0005524">
    <property type="term" value="F:ATP binding"/>
    <property type="evidence" value="ECO:0007669"/>
    <property type="project" value="UniProtKB-KW"/>
</dbReference>
<evidence type="ECO:0000256" key="3">
    <source>
        <dbReference type="ARBA" id="ARBA00022475"/>
    </source>
</evidence>
<comment type="subcellular location">
    <subcellularLocation>
        <location evidence="1">Cell membrane</location>
        <topology evidence="1">Multi-pass membrane protein</topology>
    </subcellularLocation>
</comment>
<protein>
    <recommendedName>
        <fullName evidence="14">ABC transporter ATP-binding protein</fullName>
    </recommendedName>
</protein>
<feature type="transmembrane region" description="Helical" evidence="9">
    <location>
        <begin position="265"/>
        <end position="284"/>
    </location>
</feature>
<dbReference type="InterPro" id="IPR039421">
    <property type="entry name" value="Type_1_exporter"/>
</dbReference>
<dbReference type="Gene3D" id="1.20.1560.10">
    <property type="entry name" value="ABC transporter type 1, transmembrane domain"/>
    <property type="match status" value="1"/>
</dbReference>
<evidence type="ECO:0000313" key="13">
    <source>
        <dbReference type="Proteomes" id="UP000177583"/>
    </source>
</evidence>
<feature type="transmembrane region" description="Helical" evidence="9">
    <location>
        <begin position="20"/>
        <end position="44"/>
    </location>
</feature>
<proteinExistence type="predicted"/>
<gene>
    <name evidence="12" type="ORF">A2557_02140</name>
</gene>
<dbReference type="GO" id="GO:0016887">
    <property type="term" value="F:ATP hydrolysis activity"/>
    <property type="evidence" value="ECO:0007669"/>
    <property type="project" value="InterPro"/>
</dbReference>
<dbReference type="GO" id="GO:0034040">
    <property type="term" value="F:ATPase-coupled lipid transmembrane transporter activity"/>
    <property type="evidence" value="ECO:0007669"/>
    <property type="project" value="TreeGrafter"/>
</dbReference>
<dbReference type="PANTHER" id="PTHR24221:SF654">
    <property type="entry name" value="ATP-BINDING CASSETTE SUB-FAMILY B MEMBER 6"/>
    <property type="match status" value="1"/>
</dbReference>
<feature type="transmembrane region" description="Helical" evidence="9">
    <location>
        <begin position="75"/>
        <end position="97"/>
    </location>
</feature>
<evidence type="ECO:0000259" key="10">
    <source>
        <dbReference type="PROSITE" id="PS50893"/>
    </source>
</evidence>
<sequence length="579" mass="64873">MNFFSKLKALLPAREVKKIYLILVGVFVMALLETLGVGVILPFVRYVSDPTILNDYPQLTAFLAQIGLESERQTILVLALSILIFMVAKNLYIYFFLRFQLTFQYANSAQYSVDLLEKYLFADYLFHLRTNSSLLLRNLKQEVPLLFTRAVGPLIVLVSELATSILVFGLLLWVKPVATLAGFVTLGALGLLFYRPMRHKARFYGKKRLIHEEQTFRWINQSLGGIKETKLYHAEGFFVEKTRDHYQQLAQVTIFEVLMGQTPRLFLEALMGVALMGIIIFLVLQGQDSTQIFPTLALFAAAAFRLMPATNRILGSLLTLKIAAPSLEVVYENFMEMKALSKRQPDPQAPKGPRFEGDITLKGLSFSYPGASQPALAEANLTIRRFASIGILGPSGSGKSTLLNLLLGLLNPTQGEIWVGGRSIHEDLTRWQSEIGYVPQDIYLIDDKIKNNIAFGVQEDLIDPQKLAQALEMAQLKELVESLPEGLETQVGERGVRLSGGQRQRIGIARALYHDPEVLIFDEATSALDPQTELEITKSIESLTHKKTIIIVAHRLTTLEHCDLVYRLDQGSIEATQLS</sequence>
<keyword evidence="5" id="KW-0547">Nucleotide-binding</keyword>
<evidence type="ECO:0000256" key="4">
    <source>
        <dbReference type="ARBA" id="ARBA00022692"/>
    </source>
</evidence>
<keyword evidence="6" id="KW-0067">ATP-binding</keyword>
<dbReference type="PANTHER" id="PTHR24221">
    <property type="entry name" value="ATP-BINDING CASSETTE SUB-FAMILY B"/>
    <property type="match status" value="1"/>
</dbReference>
<evidence type="ECO:0000256" key="7">
    <source>
        <dbReference type="ARBA" id="ARBA00022989"/>
    </source>
</evidence>
<evidence type="ECO:0000259" key="11">
    <source>
        <dbReference type="PROSITE" id="PS50929"/>
    </source>
</evidence>
<dbReference type="SUPFAM" id="SSF90123">
    <property type="entry name" value="ABC transporter transmembrane region"/>
    <property type="match status" value="1"/>
</dbReference>
<dbReference type="AlphaFoldDB" id="A0A1F6GLG5"/>
<dbReference type="Gene3D" id="3.40.50.300">
    <property type="entry name" value="P-loop containing nucleotide triphosphate hydrolases"/>
    <property type="match status" value="1"/>
</dbReference>
<dbReference type="SUPFAM" id="SSF52540">
    <property type="entry name" value="P-loop containing nucleoside triphosphate hydrolases"/>
    <property type="match status" value="1"/>
</dbReference>
<dbReference type="PROSITE" id="PS50929">
    <property type="entry name" value="ABC_TM1F"/>
    <property type="match status" value="1"/>
</dbReference>
<evidence type="ECO:0008006" key="14">
    <source>
        <dbReference type="Google" id="ProtNLM"/>
    </source>
</evidence>
<evidence type="ECO:0000313" key="12">
    <source>
        <dbReference type="EMBL" id="OGG98964.1"/>
    </source>
</evidence>
<dbReference type="Pfam" id="PF00005">
    <property type="entry name" value="ABC_tran"/>
    <property type="match status" value="1"/>
</dbReference>
<evidence type="ECO:0000256" key="5">
    <source>
        <dbReference type="ARBA" id="ARBA00022741"/>
    </source>
</evidence>
<dbReference type="PROSITE" id="PS50893">
    <property type="entry name" value="ABC_TRANSPORTER_2"/>
    <property type="match status" value="1"/>
</dbReference>
<keyword evidence="7 9" id="KW-1133">Transmembrane helix</keyword>
<dbReference type="InterPro" id="IPR017871">
    <property type="entry name" value="ABC_transporter-like_CS"/>
</dbReference>
<evidence type="ECO:0000256" key="9">
    <source>
        <dbReference type="SAM" id="Phobius"/>
    </source>
</evidence>
<feature type="domain" description="ABC transmembrane type-1" evidence="11">
    <location>
        <begin position="24"/>
        <end position="317"/>
    </location>
</feature>
<dbReference type="GO" id="GO:0005886">
    <property type="term" value="C:plasma membrane"/>
    <property type="evidence" value="ECO:0007669"/>
    <property type="project" value="UniProtKB-SubCell"/>
</dbReference>
<keyword evidence="4 9" id="KW-0812">Transmembrane</keyword>
<evidence type="ECO:0000256" key="1">
    <source>
        <dbReference type="ARBA" id="ARBA00004651"/>
    </source>
</evidence>
<keyword evidence="3" id="KW-1003">Cell membrane</keyword>
<accession>A0A1F6GLG5</accession>
<evidence type="ECO:0000256" key="8">
    <source>
        <dbReference type="ARBA" id="ARBA00023136"/>
    </source>
</evidence>
<comment type="caution">
    <text evidence="12">The sequence shown here is derived from an EMBL/GenBank/DDBJ whole genome shotgun (WGS) entry which is preliminary data.</text>
</comment>
<dbReference type="SMART" id="SM00382">
    <property type="entry name" value="AAA"/>
    <property type="match status" value="1"/>
</dbReference>
<organism evidence="12 13">
    <name type="scientific">Candidatus Lambdaproteobacteria bacterium RIFOXYD2_FULL_56_26</name>
    <dbReference type="NCBI Taxonomy" id="1817773"/>
    <lineage>
        <taxon>Bacteria</taxon>
        <taxon>Pseudomonadati</taxon>
        <taxon>Pseudomonadota</taxon>
        <taxon>Candidatus Lambdaproteobacteria</taxon>
    </lineage>
</organism>
<feature type="transmembrane region" description="Helical" evidence="9">
    <location>
        <begin position="146"/>
        <end position="171"/>
    </location>
</feature>
<evidence type="ECO:0000256" key="6">
    <source>
        <dbReference type="ARBA" id="ARBA00022840"/>
    </source>
</evidence>
<keyword evidence="2" id="KW-0813">Transport</keyword>
<dbReference type="GO" id="GO:0140359">
    <property type="term" value="F:ABC-type transporter activity"/>
    <property type="evidence" value="ECO:0007669"/>
    <property type="project" value="InterPro"/>
</dbReference>
<dbReference type="PROSITE" id="PS00211">
    <property type="entry name" value="ABC_TRANSPORTER_1"/>
    <property type="match status" value="1"/>
</dbReference>
<dbReference type="InterPro" id="IPR003439">
    <property type="entry name" value="ABC_transporter-like_ATP-bd"/>
</dbReference>
<dbReference type="InterPro" id="IPR011527">
    <property type="entry name" value="ABC1_TM_dom"/>
</dbReference>
<keyword evidence="8 9" id="KW-0472">Membrane</keyword>
<dbReference type="FunFam" id="3.40.50.300:FF:000854">
    <property type="entry name" value="Multidrug ABC transporter ATP-binding protein"/>
    <property type="match status" value="1"/>
</dbReference>
<dbReference type="Proteomes" id="UP000177583">
    <property type="component" value="Unassembled WGS sequence"/>
</dbReference>
<name>A0A1F6GLG5_9PROT</name>
<dbReference type="InterPro" id="IPR036640">
    <property type="entry name" value="ABC1_TM_sf"/>
</dbReference>
<dbReference type="InterPro" id="IPR003593">
    <property type="entry name" value="AAA+_ATPase"/>
</dbReference>
<dbReference type="EMBL" id="MFNF01000064">
    <property type="protein sequence ID" value="OGG98964.1"/>
    <property type="molecule type" value="Genomic_DNA"/>
</dbReference>
<evidence type="ECO:0000256" key="2">
    <source>
        <dbReference type="ARBA" id="ARBA00022448"/>
    </source>
</evidence>
<feature type="domain" description="ABC transporter" evidence="10">
    <location>
        <begin position="359"/>
        <end position="578"/>
    </location>
</feature>
<reference evidence="12 13" key="1">
    <citation type="journal article" date="2016" name="Nat. Commun.">
        <title>Thousands of microbial genomes shed light on interconnected biogeochemical processes in an aquifer system.</title>
        <authorList>
            <person name="Anantharaman K."/>
            <person name="Brown C.T."/>
            <person name="Hug L.A."/>
            <person name="Sharon I."/>
            <person name="Castelle C.J."/>
            <person name="Probst A.J."/>
            <person name="Thomas B.C."/>
            <person name="Singh A."/>
            <person name="Wilkins M.J."/>
            <person name="Karaoz U."/>
            <person name="Brodie E.L."/>
            <person name="Williams K.H."/>
            <person name="Hubbard S.S."/>
            <person name="Banfield J.F."/>
        </authorList>
    </citation>
    <scope>NUCLEOTIDE SEQUENCE [LARGE SCALE GENOMIC DNA]</scope>
</reference>